<dbReference type="Proteomes" id="UP000654345">
    <property type="component" value="Unassembled WGS sequence"/>
</dbReference>
<proteinExistence type="predicted"/>
<dbReference type="RefSeq" id="WP_201375396.1">
    <property type="nucleotide sequence ID" value="NZ_BNJG01000003.1"/>
</dbReference>
<keyword evidence="2" id="KW-1185">Reference proteome</keyword>
<gene>
    <name evidence="1" type="ORF">KSB_76630</name>
</gene>
<evidence type="ECO:0000313" key="1">
    <source>
        <dbReference type="EMBL" id="GHO59188.1"/>
    </source>
</evidence>
<reference evidence="1 2" key="1">
    <citation type="journal article" date="2021" name="Int. J. Syst. Evol. Microbiol.">
        <title>Reticulibacter mediterranei gen. nov., sp. nov., within the new family Reticulibacteraceae fam. nov., and Ktedonospora formicarum gen. nov., sp. nov., Ktedonobacter robiniae sp. nov., Dictyobacter formicarum sp. nov. and Dictyobacter arantiisoli sp. nov., belonging to the class Ktedonobacteria.</title>
        <authorList>
            <person name="Yabe S."/>
            <person name="Zheng Y."/>
            <person name="Wang C.M."/>
            <person name="Sakai Y."/>
            <person name="Abe K."/>
            <person name="Yokota A."/>
            <person name="Donadio S."/>
            <person name="Cavaletti L."/>
            <person name="Monciardini P."/>
        </authorList>
    </citation>
    <scope>NUCLEOTIDE SEQUENCE [LARGE SCALE GENOMIC DNA]</scope>
    <source>
        <strain evidence="1 2">SOSP1-30</strain>
    </source>
</reference>
<comment type="caution">
    <text evidence="1">The sequence shown here is derived from an EMBL/GenBank/DDBJ whole genome shotgun (WGS) entry which is preliminary data.</text>
</comment>
<dbReference type="EMBL" id="BNJG01000003">
    <property type="protein sequence ID" value="GHO59188.1"/>
    <property type="molecule type" value="Genomic_DNA"/>
</dbReference>
<name>A0ABQ3V2K5_9CHLR</name>
<accession>A0ABQ3V2K5</accession>
<sequence length="183" mass="20181">MASIPYTKRPVEIQVRPSKPLPDVLPLECGSLGVLLEALGPRSTVLLMPLEGTQRQGDGFLLKHFIVHLTARSAEPGSPIFYASFKAAEVSSVGGRGQMVFPFRQEHSDPQVLTRARTLLDELQTCVTDVVSQTSQVSTIHTPARFRLPDEYVWGVASQVQESGIAFQQGHWRLSSETSRSPR</sequence>
<protein>
    <submittedName>
        <fullName evidence="1">Uncharacterized protein</fullName>
    </submittedName>
</protein>
<evidence type="ECO:0000313" key="2">
    <source>
        <dbReference type="Proteomes" id="UP000654345"/>
    </source>
</evidence>
<organism evidence="1 2">
    <name type="scientific">Ktedonobacter robiniae</name>
    <dbReference type="NCBI Taxonomy" id="2778365"/>
    <lineage>
        <taxon>Bacteria</taxon>
        <taxon>Bacillati</taxon>
        <taxon>Chloroflexota</taxon>
        <taxon>Ktedonobacteria</taxon>
        <taxon>Ktedonobacterales</taxon>
        <taxon>Ktedonobacteraceae</taxon>
        <taxon>Ktedonobacter</taxon>
    </lineage>
</organism>